<organism evidence="9 10">
    <name type="scientific">Candidatus Wolfebacteria bacterium GW2011_GWB1_41_12</name>
    <dbReference type="NCBI Taxonomy" id="1619006"/>
    <lineage>
        <taxon>Bacteria</taxon>
        <taxon>Candidatus Wolfeibacteriota</taxon>
    </lineage>
</organism>
<dbReference type="SUPFAM" id="SSF55681">
    <property type="entry name" value="Class II aaRS and biotin synthetases"/>
    <property type="match status" value="1"/>
</dbReference>
<protein>
    <recommendedName>
        <fullName evidence="7">Aspartate--tRNA(Asp/Asn) ligase</fullName>
        <ecNumber evidence="7">6.1.1.23</ecNumber>
    </recommendedName>
    <alternativeName>
        <fullName evidence="7">Aspartyl-tRNA synthetase</fullName>
        <shortName evidence="7">AspRS</shortName>
    </alternativeName>
    <alternativeName>
        <fullName evidence="7">Non-discriminating aspartyl-tRNA synthetase</fullName>
        <shortName evidence="7">ND-AspRS</shortName>
    </alternativeName>
</protein>
<dbReference type="InterPro" id="IPR047089">
    <property type="entry name" value="Asp-tRNA-ligase_1_N"/>
</dbReference>
<evidence type="ECO:0000256" key="5">
    <source>
        <dbReference type="ARBA" id="ARBA00022917"/>
    </source>
</evidence>
<dbReference type="PRINTS" id="PR01042">
    <property type="entry name" value="TRNASYNTHASP"/>
</dbReference>
<dbReference type="InterPro" id="IPR004115">
    <property type="entry name" value="GAD-like_sf"/>
</dbReference>
<dbReference type="GO" id="GO:0003676">
    <property type="term" value="F:nucleic acid binding"/>
    <property type="evidence" value="ECO:0007669"/>
    <property type="project" value="InterPro"/>
</dbReference>
<dbReference type="InterPro" id="IPR004364">
    <property type="entry name" value="Aa-tRNA-synt_II"/>
</dbReference>
<evidence type="ECO:0000256" key="6">
    <source>
        <dbReference type="ARBA" id="ARBA00023146"/>
    </source>
</evidence>
<dbReference type="GO" id="GO:0050560">
    <property type="term" value="F:aspartate-tRNA(Asn) ligase activity"/>
    <property type="evidence" value="ECO:0007669"/>
    <property type="project" value="UniProtKB-EC"/>
</dbReference>
<dbReference type="PROSITE" id="PS50862">
    <property type="entry name" value="AA_TRNA_LIGASE_II"/>
    <property type="match status" value="1"/>
</dbReference>
<keyword evidence="6 7" id="KW-0030">Aminoacyl-tRNA synthetase</keyword>
<dbReference type="CDD" id="cd00777">
    <property type="entry name" value="AspRS_core"/>
    <property type="match status" value="1"/>
</dbReference>
<evidence type="ECO:0000259" key="8">
    <source>
        <dbReference type="PROSITE" id="PS50862"/>
    </source>
</evidence>
<evidence type="ECO:0000256" key="7">
    <source>
        <dbReference type="HAMAP-Rule" id="MF_00044"/>
    </source>
</evidence>
<evidence type="ECO:0000256" key="3">
    <source>
        <dbReference type="ARBA" id="ARBA00022741"/>
    </source>
</evidence>
<feature type="binding site" evidence="7">
    <location>
        <begin position="219"/>
        <end position="221"/>
    </location>
    <ligand>
        <name>ATP</name>
        <dbReference type="ChEBI" id="CHEBI:30616"/>
    </ligand>
</feature>
<dbReference type="InterPro" id="IPR004524">
    <property type="entry name" value="Asp-tRNA-ligase_1"/>
</dbReference>
<dbReference type="Pfam" id="PF00152">
    <property type="entry name" value="tRNA-synt_2"/>
    <property type="match status" value="1"/>
</dbReference>
<dbReference type="PANTHER" id="PTHR22594:SF5">
    <property type="entry name" value="ASPARTATE--TRNA LIGASE, MITOCHONDRIAL"/>
    <property type="match status" value="1"/>
</dbReference>
<reference evidence="9 10" key="1">
    <citation type="journal article" date="2015" name="Nature">
        <title>rRNA introns, odd ribosomes, and small enigmatic genomes across a large radiation of phyla.</title>
        <authorList>
            <person name="Brown C.T."/>
            <person name="Hug L.A."/>
            <person name="Thomas B.C."/>
            <person name="Sharon I."/>
            <person name="Castelle C.J."/>
            <person name="Singh A."/>
            <person name="Wilkins M.J."/>
            <person name="Williams K.H."/>
            <person name="Banfield J.F."/>
        </authorList>
    </citation>
    <scope>NUCLEOTIDE SEQUENCE [LARGE SCALE GENOMIC DNA]</scope>
</reference>
<feature type="binding site" evidence="7">
    <location>
        <position position="325"/>
    </location>
    <ligand>
        <name>L-aspartate</name>
        <dbReference type="ChEBI" id="CHEBI:29991"/>
    </ligand>
</feature>
<sequence length="464" mass="53894">MQRTHIRETKDLIDVEVNLFGWVHNRRDHGKLIFLDLRDKTGVIQVVFTPDNEEIYKKAEKLRSEWVVNVKGRVQARPEKMINPELETGKVELSPLEVDILNEAATPPFALDTDGYEIGEENRMKYRYIDLRRQRMSKNMSVRHKIILFIRNWLDNRGFIEIETPILTKSTPEGARDYVVPSRMYPGKFFALPQSPQQYKQLLMVGGVEKYFQIARCFRDEDTRGDRQPEFTQLDLEMSFADRENLININEELLIDIVEKICPEKKIQEIPFPRLSFKEAMEKYGTDRPDLRNDKNDPNLLAFCWIIDFPFFEKDEESGRYTFTHNPFSAPKPEYMSDLLDKKNIDDILTSQYDVVLNGSEIGGGSLRNHRPEALESVFEIMGFEKNAIRDNFGHMLEALGLGAPPHGGIAWGLDRLITLLNNEPNIREVIAFPKTGDARDLMMESPSEISPKQLRELKLKLEK</sequence>
<evidence type="ECO:0000313" key="9">
    <source>
        <dbReference type="EMBL" id="KKR88672.1"/>
    </source>
</evidence>
<dbReference type="Gene3D" id="3.30.930.10">
    <property type="entry name" value="Bira Bifunctional Protein, Domain 2"/>
    <property type="match status" value="2"/>
</dbReference>
<dbReference type="GO" id="GO:0005737">
    <property type="term" value="C:cytoplasm"/>
    <property type="evidence" value="ECO:0007669"/>
    <property type="project" value="UniProtKB-SubCell"/>
</dbReference>
<dbReference type="GO" id="GO:0004815">
    <property type="term" value="F:aspartate-tRNA ligase activity"/>
    <property type="evidence" value="ECO:0007669"/>
    <property type="project" value="UniProtKB-UniRule"/>
</dbReference>
<dbReference type="CDD" id="cd04317">
    <property type="entry name" value="EcAspRS_like_N"/>
    <property type="match status" value="1"/>
</dbReference>
<dbReference type="Pfam" id="PF01336">
    <property type="entry name" value="tRNA_anti-codon"/>
    <property type="match status" value="1"/>
</dbReference>
<comment type="catalytic activity">
    <reaction evidence="7">
        <text>tRNA(Asx) + L-aspartate + ATP = L-aspartyl-tRNA(Asx) + AMP + diphosphate</text>
        <dbReference type="Rhea" id="RHEA:18349"/>
        <dbReference type="Rhea" id="RHEA-COMP:9710"/>
        <dbReference type="Rhea" id="RHEA-COMP:9711"/>
        <dbReference type="ChEBI" id="CHEBI:29991"/>
        <dbReference type="ChEBI" id="CHEBI:30616"/>
        <dbReference type="ChEBI" id="CHEBI:33019"/>
        <dbReference type="ChEBI" id="CHEBI:78442"/>
        <dbReference type="ChEBI" id="CHEBI:78516"/>
        <dbReference type="ChEBI" id="CHEBI:456215"/>
        <dbReference type="EC" id="6.1.1.23"/>
    </reaction>
</comment>
<dbReference type="AlphaFoldDB" id="A0A0G0XLY7"/>
<dbReference type="PANTHER" id="PTHR22594">
    <property type="entry name" value="ASPARTYL/LYSYL-TRNA SYNTHETASE"/>
    <property type="match status" value="1"/>
</dbReference>
<evidence type="ECO:0000256" key="4">
    <source>
        <dbReference type="ARBA" id="ARBA00022840"/>
    </source>
</evidence>
<keyword evidence="3 7" id="KW-0547">Nucleotide-binding</keyword>
<feature type="binding site" evidence="7">
    <location>
        <position position="361"/>
    </location>
    <ligand>
        <name>ATP</name>
        <dbReference type="ChEBI" id="CHEBI:30616"/>
    </ligand>
</feature>
<dbReference type="SUPFAM" id="SSF50249">
    <property type="entry name" value="Nucleic acid-binding proteins"/>
    <property type="match status" value="1"/>
</dbReference>
<dbReference type="InterPro" id="IPR045864">
    <property type="entry name" value="aa-tRNA-synth_II/BPL/LPL"/>
</dbReference>
<feature type="binding site" evidence="7">
    <location>
        <position position="368"/>
    </location>
    <ligand>
        <name>L-aspartate</name>
        <dbReference type="ChEBI" id="CHEBI:29991"/>
    </ligand>
</feature>
<dbReference type="HAMAP" id="MF_00044">
    <property type="entry name" value="Asp_tRNA_synth_type1"/>
    <property type="match status" value="1"/>
</dbReference>
<dbReference type="InterPro" id="IPR012340">
    <property type="entry name" value="NA-bd_OB-fold"/>
</dbReference>
<feature type="binding site" evidence="7">
    <location>
        <position position="228"/>
    </location>
    <ligand>
        <name>ATP</name>
        <dbReference type="ChEBI" id="CHEBI:30616"/>
    </ligand>
</feature>
<proteinExistence type="inferred from homology"/>
<comment type="function">
    <text evidence="7">Aspartyl-tRNA synthetase with relaxed tRNA specificity since it is able to aspartylate not only its cognate tRNA(Asp) but also tRNA(Asn). Reaction proceeds in two steps: L-aspartate is first activated by ATP to form Asp-AMP and then transferred to the acceptor end of tRNA(Asp/Asn).</text>
</comment>
<dbReference type="GO" id="GO:0006422">
    <property type="term" value="P:aspartyl-tRNA aminoacylation"/>
    <property type="evidence" value="ECO:0007669"/>
    <property type="project" value="UniProtKB-UniRule"/>
</dbReference>
<keyword evidence="7" id="KW-0963">Cytoplasm</keyword>
<dbReference type="NCBIfam" id="NF001750">
    <property type="entry name" value="PRK00476.1"/>
    <property type="match status" value="1"/>
</dbReference>
<comment type="subunit">
    <text evidence="7">Homodimer.</text>
</comment>
<dbReference type="InterPro" id="IPR006195">
    <property type="entry name" value="aa-tRNA-synth_II"/>
</dbReference>
<dbReference type="EMBL" id="LCAK01000004">
    <property type="protein sequence ID" value="KKR88672.1"/>
    <property type="molecule type" value="Genomic_DNA"/>
</dbReference>
<dbReference type="GO" id="GO:0005524">
    <property type="term" value="F:ATP binding"/>
    <property type="evidence" value="ECO:0007669"/>
    <property type="project" value="UniProtKB-UniRule"/>
</dbReference>
<dbReference type="Gene3D" id="3.30.1360.30">
    <property type="entry name" value="GAD-like domain"/>
    <property type="match status" value="1"/>
</dbReference>
<feature type="binding site" evidence="7">
    <location>
        <begin position="413"/>
        <end position="416"/>
    </location>
    <ligand>
        <name>ATP</name>
        <dbReference type="ChEBI" id="CHEBI:30616"/>
    </ligand>
</feature>
<feature type="domain" description="Aminoacyl-transfer RNA synthetases class-II family profile" evidence="8">
    <location>
        <begin position="142"/>
        <end position="434"/>
    </location>
</feature>
<keyword evidence="2 7" id="KW-0436">Ligase</keyword>
<evidence type="ECO:0000313" key="10">
    <source>
        <dbReference type="Proteomes" id="UP000033918"/>
    </source>
</evidence>
<feature type="binding site" evidence="7">
    <location>
        <position position="219"/>
    </location>
    <ligand>
        <name>L-aspartate</name>
        <dbReference type="ChEBI" id="CHEBI:29991"/>
    </ligand>
</feature>
<feature type="site" description="Important for tRNA non-discrimination" evidence="7">
    <location>
        <position position="29"/>
    </location>
</feature>
<dbReference type="NCBIfam" id="TIGR00459">
    <property type="entry name" value="aspS_bact"/>
    <property type="match status" value="1"/>
</dbReference>
<dbReference type="InterPro" id="IPR047090">
    <property type="entry name" value="AspRS_core"/>
</dbReference>
<dbReference type="Proteomes" id="UP000033918">
    <property type="component" value="Unassembled WGS sequence"/>
</dbReference>
<comment type="caution">
    <text evidence="9">The sequence shown here is derived from an EMBL/GenBank/DDBJ whole genome shotgun (WGS) entry which is preliminary data.</text>
</comment>
<dbReference type="InterPro" id="IPR004365">
    <property type="entry name" value="NA-bd_OB_tRNA"/>
</dbReference>
<dbReference type="PATRIC" id="fig|1619006.3.peg.569"/>
<comment type="caution">
    <text evidence="7">Lacks conserved residue(s) required for the propagation of feature annotation.</text>
</comment>
<keyword evidence="5 7" id="KW-0648">Protein biosynthesis</keyword>
<gene>
    <name evidence="7" type="primary">aspS</name>
    <name evidence="9" type="ORF">UU38_C0004G0034</name>
</gene>
<feature type="region of interest" description="Aspartate" evidence="7">
    <location>
        <begin position="197"/>
        <end position="200"/>
    </location>
</feature>
<keyword evidence="4 7" id="KW-0067">ATP-binding</keyword>
<accession>A0A0G0XLY7</accession>
<name>A0A0G0XLY7_9BACT</name>
<comment type="similarity">
    <text evidence="1 7">Belongs to the class-II aminoacyl-tRNA synthetase family. Type 1 subfamily.</text>
</comment>
<evidence type="ECO:0000256" key="2">
    <source>
        <dbReference type="ARBA" id="ARBA00022598"/>
    </source>
</evidence>
<feature type="binding site" evidence="7">
    <location>
        <position position="173"/>
    </location>
    <ligand>
        <name>L-aspartate</name>
        <dbReference type="ChEBI" id="CHEBI:29991"/>
    </ligand>
</feature>
<comment type="subcellular location">
    <subcellularLocation>
        <location evidence="7">Cytoplasm</location>
    </subcellularLocation>
</comment>
<evidence type="ECO:0000256" key="1">
    <source>
        <dbReference type="ARBA" id="ARBA00006303"/>
    </source>
</evidence>
<dbReference type="InterPro" id="IPR002312">
    <property type="entry name" value="Asp/Asn-tRNA-synth_IIb"/>
</dbReference>
<dbReference type="EC" id="6.1.1.23" evidence="7"/>
<dbReference type="Gene3D" id="2.40.50.140">
    <property type="entry name" value="Nucleic acid-binding proteins"/>
    <property type="match status" value="1"/>
</dbReference>